<dbReference type="GO" id="GO:0016236">
    <property type="term" value="P:macroautophagy"/>
    <property type="evidence" value="ECO:0007669"/>
    <property type="project" value="TreeGrafter"/>
</dbReference>
<dbReference type="GO" id="GO:0006891">
    <property type="term" value="P:intra-Golgi vesicle-mediated transport"/>
    <property type="evidence" value="ECO:0007669"/>
    <property type="project" value="TreeGrafter"/>
</dbReference>
<comment type="caution">
    <text evidence="11">The sequence shown here is derived from an EMBL/GenBank/DDBJ whole genome shotgun (WGS) entry which is preliminary data.</text>
</comment>
<dbReference type="GO" id="GO:0042147">
    <property type="term" value="P:retrograde transport, endosome to Golgi"/>
    <property type="evidence" value="ECO:0007669"/>
    <property type="project" value="TreeGrafter"/>
</dbReference>
<dbReference type="GO" id="GO:0005484">
    <property type="term" value="F:SNAP receptor activity"/>
    <property type="evidence" value="ECO:0007669"/>
    <property type="project" value="TreeGrafter"/>
</dbReference>
<organism evidence="11 12">
    <name type="scientific">Ladona fulva</name>
    <name type="common">Scarce chaser dragonfly</name>
    <name type="synonym">Libellula fulva</name>
    <dbReference type="NCBI Taxonomy" id="123851"/>
    <lineage>
        <taxon>Eukaryota</taxon>
        <taxon>Metazoa</taxon>
        <taxon>Ecdysozoa</taxon>
        <taxon>Arthropoda</taxon>
        <taxon>Hexapoda</taxon>
        <taxon>Insecta</taxon>
        <taxon>Pterygota</taxon>
        <taxon>Palaeoptera</taxon>
        <taxon>Odonata</taxon>
        <taxon>Epiprocta</taxon>
        <taxon>Anisoptera</taxon>
        <taxon>Libelluloidea</taxon>
        <taxon>Libellulidae</taxon>
        <taxon>Ladona</taxon>
    </lineage>
</organism>
<dbReference type="Pfam" id="PF12352">
    <property type="entry name" value="V-SNARE_C"/>
    <property type="match status" value="1"/>
</dbReference>
<evidence type="ECO:0000313" key="11">
    <source>
        <dbReference type="EMBL" id="KAG8224745.1"/>
    </source>
</evidence>
<dbReference type="Gene3D" id="1.20.5.110">
    <property type="match status" value="1"/>
</dbReference>
<dbReference type="GO" id="GO:0006896">
    <property type="term" value="P:Golgi to vacuole transport"/>
    <property type="evidence" value="ECO:0007669"/>
    <property type="project" value="TreeGrafter"/>
</dbReference>
<evidence type="ECO:0000256" key="7">
    <source>
        <dbReference type="ARBA" id="ARBA00023054"/>
    </source>
</evidence>
<dbReference type="GO" id="GO:0031902">
    <property type="term" value="C:late endosome membrane"/>
    <property type="evidence" value="ECO:0007669"/>
    <property type="project" value="TreeGrafter"/>
</dbReference>
<keyword evidence="4 10" id="KW-0812">Transmembrane</keyword>
<dbReference type="SUPFAM" id="SSF58038">
    <property type="entry name" value="SNARE fusion complex"/>
    <property type="match status" value="1"/>
</dbReference>
<name>A0A8K0JZR3_LADFU</name>
<feature type="coiled-coil region" evidence="9">
    <location>
        <begin position="87"/>
        <end position="114"/>
    </location>
</feature>
<gene>
    <name evidence="11" type="ORF">J437_LFUL005314</name>
</gene>
<reference evidence="11" key="1">
    <citation type="submission" date="2013-04" db="EMBL/GenBank/DDBJ databases">
        <authorList>
            <person name="Qu J."/>
            <person name="Murali S.C."/>
            <person name="Bandaranaike D."/>
            <person name="Bellair M."/>
            <person name="Blankenburg K."/>
            <person name="Chao H."/>
            <person name="Dinh H."/>
            <person name="Doddapaneni H."/>
            <person name="Downs B."/>
            <person name="Dugan-Rocha S."/>
            <person name="Elkadiri S."/>
            <person name="Gnanaolivu R.D."/>
            <person name="Hernandez B."/>
            <person name="Javaid M."/>
            <person name="Jayaseelan J.C."/>
            <person name="Lee S."/>
            <person name="Li M."/>
            <person name="Ming W."/>
            <person name="Munidasa M."/>
            <person name="Muniz J."/>
            <person name="Nguyen L."/>
            <person name="Ongeri F."/>
            <person name="Osuji N."/>
            <person name="Pu L.-L."/>
            <person name="Puazo M."/>
            <person name="Qu C."/>
            <person name="Quiroz J."/>
            <person name="Raj R."/>
            <person name="Weissenberger G."/>
            <person name="Xin Y."/>
            <person name="Zou X."/>
            <person name="Han Y."/>
            <person name="Richards S."/>
            <person name="Worley K."/>
            <person name="Muzny D."/>
            <person name="Gibbs R."/>
        </authorList>
    </citation>
    <scope>NUCLEOTIDE SEQUENCE</scope>
    <source>
        <strain evidence="11">Sampled in the wild</strain>
    </source>
</reference>
<evidence type="ECO:0000313" key="12">
    <source>
        <dbReference type="Proteomes" id="UP000792457"/>
    </source>
</evidence>
<dbReference type="PANTHER" id="PTHR21230">
    <property type="entry name" value="VESICLE TRANSPORT V-SNARE PROTEIN VTI1-RELATED"/>
    <property type="match status" value="1"/>
</dbReference>
<dbReference type="GO" id="GO:0005829">
    <property type="term" value="C:cytosol"/>
    <property type="evidence" value="ECO:0007669"/>
    <property type="project" value="GOC"/>
</dbReference>
<dbReference type="PANTHER" id="PTHR21230:SF89">
    <property type="entry name" value="VESICLE TRANSPORT THROUGH INTERACTION WITH T-SNARES HOMOLOG 1B"/>
    <property type="match status" value="1"/>
</dbReference>
<dbReference type="GO" id="GO:0005794">
    <property type="term" value="C:Golgi apparatus"/>
    <property type="evidence" value="ECO:0007669"/>
    <property type="project" value="TreeGrafter"/>
</dbReference>
<comment type="similarity">
    <text evidence="2">Belongs to the VTI1 family.</text>
</comment>
<dbReference type="GO" id="GO:1903076">
    <property type="term" value="P:regulation of protein localization to plasma membrane"/>
    <property type="evidence" value="ECO:0007669"/>
    <property type="project" value="TreeGrafter"/>
</dbReference>
<dbReference type="AlphaFoldDB" id="A0A8K0JZR3"/>
<dbReference type="CDD" id="cd15890">
    <property type="entry name" value="SNARE_Vti1b"/>
    <property type="match status" value="1"/>
</dbReference>
<evidence type="ECO:0000256" key="8">
    <source>
        <dbReference type="ARBA" id="ARBA00023136"/>
    </source>
</evidence>
<keyword evidence="8 10" id="KW-0472">Membrane</keyword>
<evidence type="ECO:0000256" key="2">
    <source>
        <dbReference type="ARBA" id="ARBA00006108"/>
    </source>
</evidence>
<dbReference type="GO" id="GO:0048280">
    <property type="term" value="P:vesicle fusion with Golgi apparatus"/>
    <property type="evidence" value="ECO:0007669"/>
    <property type="project" value="TreeGrafter"/>
</dbReference>
<dbReference type="GO" id="GO:0015031">
    <property type="term" value="P:protein transport"/>
    <property type="evidence" value="ECO:0007669"/>
    <property type="project" value="UniProtKB-KW"/>
</dbReference>
<dbReference type="OrthoDB" id="430637at2759"/>
<dbReference type="GO" id="GO:0005789">
    <property type="term" value="C:endoplasmic reticulum membrane"/>
    <property type="evidence" value="ECO:0007669"/>
    <property type="project" value="TreeGrafter"/>
</dbReference>
<evidence type="ECO:0000256" key="1">
    <source>
        <dbReference type="ARBA" id="ARBA00004211"/>
    </source>
</evidence>
<feature type="transmembrane region" description="Helical" evidence="10">
    <location>
        <begin position="122"/>
        <end position="146"/>
    </location>
</feature>
<sequence length="151" mass="17123">MDNQGRAMGEGVPRWNTVYRDNPDQDLQWGLPRITSTTGDATTLERDARQRIAEGNAALTRTSASLVRSIQVAEESEVIGAEVAGELGEQRESLLRTRNRLEDVNQELSRTRRLLRTMYVRVIANKIVLVFLIAIELLIIISLVYIKFIKK</sequence>
<dbReference type="GO" id="GO:0031201">
    <property type="term" value="C:SNARE complex"/>
    <property type="evidence" value="ECO:0007669"/>
    <property type="project" value="TreeGrafter"/>
</dbReference>
<keyword evidence="12" id="KW-1185">Reference proteome</keyword>
<dbReference type="GO" id="GO:0012507">
    <property type="term" value="C:ER to Golgi transport vesicle membrane"/>
    <property type="evidence" value="ECO:0007669"/>
    <property type="project" value="TreeGrafter"/>
</dbReference>
<keyword evidence="6 10" id="KW-1133">Transmembrane helix</keyword>
<evidence type="ECO:0000256" key="5">
    <source>
        <dbReference type="ARBA" id="ARBA00022927"/>
    </source>
</evidence>
<dbReference type="EMBL" id="KZ308211">
    <property type="protein sequence ID" value="KAG8224745.1"/>
    <property type="molecule type" value="Genomic_DNA"/>
</dbReference>
<comment type="subcellular location">
    <subcellularLocation>
        <location evidence="1">Membrane</location>
        <topology evidence="1">Single-pass type IV membrane protein</topology>
    </subcellularLocation>
</comment>
<evidence type="ECO:0000256" key="10">
    <source>
        <dbReference type="SAM" id="Phobius"/>
    </source>
</evidence>
<keyword evidence="3" id="KW-0813">Transport</keyword>
<proteinExistence type="inferred from homology"/>
<reference evidence="11" key="2">
    <citation type="submission" date="2017-10" db="EMBL/GenBank/DDBJ databases">
        <title>Ladona fulva Genome sequencing and assembly.</title>
        <authorList>
            <person name="Murali S."/>
            <person name="Richards S."/>
            <person name="Bandaranaike D."/>
            <person name="Bellair M."/>
            <person name="Blankenburg K."/>
            <person name="Chao H."/>
            <person name="Dinh H."/>
            <person name="Doddapaneni H."/>
            <person name="Dugan-Rocha S."/>
            <person name="Elkadiri S."/>
            <person name="Gnanaolivu R."/>
            <person name="Hernandez B."/>
            <person name="Skinner E."/>
            <person name="Javaid M."/>
            <person name="Lee S."/>
            <person name="Li M."/>
            <person name="Ming W."/>
            <person name="Munidasa M."/>
            <person name="Muniz J."/>
            <person name="Nguyen L."/>
            <person name="Hughes D."/>
            <person name="Osuji N."/>
            <person name="Pu L.-L."/>
            <person name="Puazo M."/>
            <person name="Qu C."/>
            <person name="Quiroz J."/>
            <person name="Raj R."/>
            <person name="Weissenberger G."/>
            <person name="Xin Y."/>
            <person name="Zou X."/>
            <person name="Han Y."/>
            <person name="Worley K."/>
            <person name="Muzny D."/>
            <person name="Gibbs R."/>
        </authorList>
    </citation>
    <scope>NUCLEOTIDE SEQUENCE</scope>
    <source>
        <strain evidence="11">Sampled in the wild</strain>
    </source>
</reference>
<evidence type="ECO:0000256" key="9">
    <source>
        <dbReference type="SAM" id="Coils"/>
    </source>
</evidence>
<evidence type="ECO:0000256" key="4">
    <source>
        <dbReference type="ARBA" id="ARBA00022692"/>
    </source>
</evidence>
<evidence type="ECO:0000256" key="6">
    <source>
        <dbReference type="ARBA" id="ARBA00022989"/>
    </source>
</evidence>
<accession>A0A8K0JZR3</accession>
<dbReference type="GO" id="GO:0000149">
    <property type="term" value="F:SNARE binding"/>
    <property type="evidence" value="ECO:0007669"/>
    <property type="project" value="TreeGrafter"/>
</dbReference>
<protein>
    <submittedName>
        <fullName evidence="11">Uncharacterized protein</fullName>
    </submittedName>
</protein>
<keyword evidence="7 9" id="KW-0175">Coiled coil</keyword>
<dbReference type="Proteomes" id="UP000792457">
    <property type="component" value="Unassembled WGS sequence"/>
</dbReference>
<keyword evidence="5" id="KW-0653">Protein transport</keyword>
<evidence type="ECO:0000256" key="3">
    <source>
        <dbReference type="ARBA" id="ARBA00022448"/>
    </source>
</evidence>
<dbReference type="FunFam" id="1.20.5.110:FF:000002">
    <property type="entry name" value="Vesicle transport through interaction with t-SNAREsB"/>
    <property type="match status" value="1"/>
</dbReference>